<dbReference type="InterPro" id="IPR038277">
    <property type="entry name" value="UreF_sf"/>
</dbReference>
<dbReference type="OrthoDB" id="193358at2"/>
<name>A0A5R8KDY1_9BACT</name>
<comment type="caution">
    <text evidence="1">The sequence shown here is derived from an EMBL/GenBank/DDBJ whole genome shotgun (WGS) entry which is preliminary data.</text>
</comment>
<gene>
    <name evidence="1" type="ORF">FEM03_13200</name>
</gene>
<organism evidence="1 2">
    <name type="scientific">Phragmitibacter flavus</name>
    <dbReference type="NCBI Taxonomy" id="2576071"/>
    <lineage>
        <taxon>Bacteria</taxon>
        <taxon>Pseudomonadati</taxon>
        <taxon>Verrucomicrobiota</taxon>
        <taxon>Verrucomicrobiia</taxon>
        <taxon>Verrucomicrobiales</taxon>
        <taxon>Verrucomicrobiaceae</taxon>
        <taxon>Phragmitibacter</taxon>
    </lineage>
</organism>
<reference evidence="1 2" key="1">
    <citation type="submission" date="2019-05" db="EMBL/GenBank/DDBJ databases">
        <title>Verrucobacter flavum gen. nov., sp. nov. a new member of the family Verrucomicrobiaceae.</title>
        <authorList>
            <person name="Szuroczki S."/>
            <person name="Abbaszade G."/>
            <person name="Szabo A."/>
            <person name="Felfoldi T."/>
            <person name="Schumann P."/>
            <person name="Boka K."/>
            <person name="Keki Z."/>
            <person name="Toumi M."/>
            <person name="Toth E."/>
        </authorList>
    </citation>
    <scope>NUCLEOTIDE SEQUENCE [LARGE SCALE GENOMIC DNA]</scope>
    <source>
        <strain evidence="1 2">MG-N-17</strain>
    </source>
</reference>
<dbReference type="Pfam" id="PF01730">
    <property type="entry name" value="UreF"/>
    <property type="match status" value="1"/>
</dbReference>
<evidence type="ECO:0000313" key="2">
    <source>
        <dbReference type="Proteomes" id="UP000306196"/>
    </source>
</evidence>
<dbReference type="GO" id="GO:0016151">
    <property type="term" value="F:nickel cation binding"/>
    <property type="evidence" value="ECO:0007669"/>
    <property type="project" value="InterPro"/>
</dbReference>
<sequence>MIKRFPTRLQTAAHSSAEEVSSLHVASQFEEGDEGLAWVHWMFQSARLRHGALTFTSQGSGRPAVLVDWEKYVRTLWLPLLAPAMLRGWQAALDNDDAGLHTLAVELNQTLDPETARHSIGAGSWLLTSTQGAKYQGPLGRLRNKVDLGETEPHLPVVWAAIAALFQLPAPDLLMAVLREEWRAGCPEGLPHAEPQGPLSFGALTATALHASFQARTVA</sequence>
<evidence type="ECO:0000313" key="1">
    <source>
        <dbReference type="EMBL" id="TLD70145.1"/>
    </source>
</evidence>
<keyword evidence="2" id="KW-1185">Reference proteome</keyword>
<dbReference type="Gene3D" id="1.10.4190.10">
    <property type="entry name" value="Urease accessory protein UreF"/>
    <property type="match status" value="1"/>
</dbReference>
<accession>A0A5R8KDY1</accession>
<dbReference type="RefSeq" id="WP_138086742.1">
    <property type="nucleotide sequence ID" value="NZ_VAUV01000009.1"/>
</dbReference>
<dbReference type="EMBL" id="VAUV01000009">
    <property type="protein sequence ID" value="TLD70145.1"/>
    <property type="molecule type" value="Genomic_DNA"/>
</dbReference>
<proteinExistence type="predicted"/>
<dbReference type="InterPro" id="IPR002639">
    <property type="entry name" value="UreF"/>
</dbReference>
<dbReference type="AlphaFoldDB" id="A0A5R8KDY1"/>
<protein>
    <submittedName>
        <fullName evidence="1">Uncharacterized protein</fullName>
    </submittedName>
</protein>
<dbReference type="Proteomes" id="UP000306196">
    <property type="component" value="Unassembled WGS sequence"/>
</dbReference>